<dbReference type="Pfam" id="PF20248">
    <property type="entry name" value="DUF6603"/>
    <property type="match status" value="1"/>
</dbReference>
<name>A0A2S7U622_9BACT</name>
<organism evidence="2 3">
    <name type="scientific">Rubritalea profundi</name>
    <dbReference type="NCBI Taxonomy" id="1658618"/>
    <lineage>
        <taxon>Bacteria</taxon>
        <taxon>Pseudomonadati</taxon>
        <taxon>Verrucomicrobiota</taxon>
        <taxon>Verrucomicrobiia</taxon>
        <taxon>Verrucomicrobiales</taxon>
        <taxon>Rubritaleaceae</taxon>
        <taxon>Rubritalea</taxon>
    </lineage>
</organism>
<evidence type="ECO:0000259" key="1">
    <source>
        <dbReference type="Pfam" id="PF20248"/>
    </source>
</evidence>
<accession>A0A2S7U622</accession>
<evidence type="ECO:0000313" key="3">
    <source>
        <dbReference type="Proteomes" id="UP000239907"/>
    </source>
</evidence>
<reference evidence="2 3" key="1">
    <citation type="submission" date="2016-12" db="EMBL/GenBank/DDBJ databases">
        <title>Study of bacterial adaptation to deep sea.</title>
        <authorList>
            <person name="Song J."/>
            <person name="Yoshizawa S."/>
            <person name="Kogure K."/>
        </authorList>
    </citation>
    <scope>NUCLEOTIDE SEQUENCE [LARGE SCALE GENOMIC DNA]</scope>
    <source>
        <strain evidence="2 3">SAORIC-165</strain>
    </source>
</reference>
<evidence type="ECO:0000313" key="2">
    <source>
        <dbReference type="EMBL" id="PQJ29844.1"/>
    </source>
</evidence>
<gene>
    <name evidence="2" type="ORF">BSZ32_16050</name>
</gene>
<proteinExistence type="predicted"/>
<protein>
    <recommendedName>
        <fullName evidence="1">DUF6603 domain-containing protein</fullName>
    </recommendedName>
</protein>
<dbReference type="InterPro" id="IPR046538">
    <property type="entry name" value="DUF6603"/>
</dbReference>
<dbReference type="AlphaFoldDB" id="A0A2S7U622"/>
<comment type="caution">
    <text evidence="2">The sequence shown here is derived from an EMBL/GenBank/DDBJ whole genome shotgun (WGS) entry which is preliminary data.</text>
</comment>
<dbReference type="Proteomes" id="UP000239907">
    <property type="component" value="Unassembled WGS sequence"/>
</dbReference>
<sequence length="687" mass="74824">MLLDVVFSNSGLTLSLDGLGVGSPLSEFKPEFKLDGIGLDYKGSGGLEIGGAFLHEKVTKTDPVTKKDQTFDQYSGVALIKTEALKLSAMGSYAEMDGYTSMFVYAFLDKPLGGPAFFFVNGLAAGFGYNRALKSPTKVEEIESFPLVSIAMGGNPVGDVKDETSALLDILSSLGSYIPPAPNRYFLALGIKFNSFKLIDSFALLVATFGDEFRIKLLGLSKIVAPPAVSGKSPIAEVTIGLIAEFIPDDELLKIDGKIMPGSYVLSHDCQLTGDFAFYSWFSGPHSGDFVLSVGGYHPSFHVPAHYPSIERLALNWQIDSDLSVKGTTYFALTSCAVMAGGHLEARLDKGRLQAWFDLKADFLVCWQPFHYDIGLSIEIGASYRTFLGTVSASLGAGVHIWGPEFAGTAHVHFIFVSFNVSFGATGIQKPPPLTWLEFKTSFLPPDKDICTIAVKDGLSRTKKEADAPGGERWLINPKHFALSIDSVIPVKKATGKIQKDETLKKLNGFPSGKSDKLLGIGSMELSELESTLTISAIWDGEDCLDKFRFAPVLKSVPAALWGPKREADLNGKPIRDVLCGFEVRPAGHPKPGDTNDIKCSVLRYNIDNREPGPPEQSLLELTWRKPAVPEIVSGKPAHKEELRKILKPAQRSLQAMCRGKDDDPFDLTLDKRLIDEFLEQPQLTSN</sequence>
<feature type="domain" description="DUF6603" evidence="1">
    <location>
        <begin position="2"/>
        <end position="485"/>
    </location>
</feature>
<dbReference type="EMBL" id="MQWA01000001">
    <property type="protein sequence ID" value="PQJ29844.1"/>
    <property type="molecule type" value="Genomic_DNA"/>
</dbReference>
<keyword evidence="3" id="KW-1185">Reference proteome</keyword>